<protein>
    <submittedName>
        <fullName evidence="1">DUF4399 domain-containing protein</fullName>
    </submittedName>
</protein>
<dbReference type="InterPro" id="IPR025512">
    <property type="entry name" value="DUF4399"/>
</dbReference>
<dbReference type="AlphaFoldDB" id="A0A9E4P6U1"/>
<organism evidence="1 2">
    <name type="scientific">Candidatus Thiodiazotropha taylori</name>
    <dbReference type="NCBI Taxonomy" id="2792791"/>
    <lineage>
        <taxon>Bacteria</taxon>
        <taxon>Pseudomonadati</taxon>
        <taxon>Pseudomonadota</taxon>
        <taxon>Gammaproteobacteria</taxon>
        <taxon>Chromatiales</taxon>
        <taxon>Sedimenticolaceae</taxon>
        <taxon>Candidatus Thiodiazotropha</taxon>
    </lineage>
</organism>
<sequence length="142" mass="15235">MIPNMQKVVTGLFLLFINLSVAFAGTPAPEGAHLYIISPKNGESLSGPVTVMFGLKGMGVAPAGIDKAKTGHHHLLINVDKMPAMDKPLPSDDQHRHFGGGQTEVTLELPKGEHSLQLVLGDMNHIPFNPPVISEKIMITVK</sequence>
<gene>
    <name evidence="1" type="ORF">JAZ07_04395</name>
</gene>
<accession>A0A9E4P6U1</accession>
<name>A0A9E4P6U1_9GAMM</name>
<dbReference type="EMBL" id="JAEPCM010000121">
    <property type="protein sequence ID" value="MCG7945568.1"/>
    <property type="molecule type" value="Genomic_DNA"/>
</dbReference>
<evidence type="ECO:0000313" key="1">
    <source>
        <dbReference type="EMBL" id="MCG7945568.1"/>
    </source>
</evidence>
<evidence type="ECO:0000313" key="2">
    <source>
        <dbReference type="Proteomes" id="UP000886667"/>
    </source>
</evidence>
<dbReference type="Pfam" id="PF14347">
    <property type="entry name" value="DUF4399"/>
    <property type="match status" value="1"/>
</dbReference>
<comment type="caution">
    <text evidence="1">The sequence shown here is derived from an EMBL/GenBank/DDBJ whole genome shotgun (WGS) entry which is preliminary data.</text>
</comment>
<dbReference type="Proteomes" id="UP000886667">
    <property type="component" value="Unassembled WGS sequence"/>
</dbReference>
<proteinExistence type="predicted"/>
<reference evidence="1" key="1">
    <citation type="journal article" date="2021" name="Proc. Natl. Acad. Sci. U.S.A.">
        <title>Global biogeography of chemosynthetic symbionts reveals both localized and globally distributed symbiont groups. .</title>
        <authorList>
            <person name="Osvatic J.T."/>
            <person name="Wilkins L.G.E."/>
            <person name="Leibrecht L."/>
            <person name="Leray M."/>
            <person name="Zauner S."/>
            <person name="Polzin J."/>
            <person name="Camacho Y."/>
            <person name="Gros O."/>
            <person name="van Gils J.A."/>
            <person name="Eisen J.A."/>
            <person name="Petersen J.M."/>
            <person name="Yuen B."/>
        </authorList>
    </citation>
    <scope>NUCLEOTIDE SEQUENCE</scope>
    <source>
        <strain evidence="1">MAGclacostrist064TRANS</strain>
    </source>
</reference>